<sequence>MITGNSSRPLQILVTCLDCITCLRLNSAGRAAAPALTITDNGESLIIPSKLHESQFLQYHPFLDDENVVQSYCQSSNFLLLSKYCFNGVIH</sequence>
<dbReference type="EMBL" id="UFQS01000020">
    <property type="protein sequence ID" value="SSW97512.1"/>
    <property type="molecule type" value="Genomic_DNA"/>
</dbReference>
<name>A0A336LW86_CULSO</name>
<proteinExistence type="predicted"/>
<dbReference type="VEuPathDB" id="VectorBase:CSON005261"/>
<reference evidence="1" key="1">
    <citation type="submission" date="2018-04" db="EMBL/GenBank/DDBJ databases">
        <authorList>
            <person name="Go L.Y."/>
            <person name="Mitchell J.A."/>
        </authorList>
    </citation>
    <scope>NUCLEOTIDE SEQUENCE</scope>
    <source>
        <tissue evidence="1">Whole organism</tissue>
    </source>
</reference>
<evidence type="ECO:0000313" key="1">
    <source>
        <dbReference type="EMBL" id="SSW97512.1"/>
    </source>
</evidence>
<dbReference type="AlphaFoldDB" id="A0A336LW86"/>
<gene>
    <name evidence="2" type="primary">CSON005261</name>
</gene>
<reference evidence="2" key="2">
    <citation type="submission" date="2018-07" db="EMBL/GenBank/DDBJ databases">
        <authorList>
            <person name="Quirk P.G."/>
            <person name="Krulwich T.A."/>
        </authorList>
    </citation>
    <scope>NUCLEOTIDE SEQUENCE</scope>
</reference>
<evidence type="ECO:0000313" key="2">
    <source>
        <dbReference type="EMBL" id="SSX17898.1"/>
    </source>
</evidence>
<accession>A0A336LW86</accession>
<dbReference type="EMBL" id="UFQT01000020">
    <property type="protein sequence ID" value="SSX17898.1"/>
    <property type="molecule type" value="Genomic_DNA"/>
</dbReference>
<protein>
    <submittedName>
        <fullName evidence="2">CSON005261 protein</fullName>
    </submittedName>
</protein>
<organism evidence="2">
    <name type="scientific">Culicoides sonorensis</name>
    <name type="common">Biting midge</name>
    <dbReference type="NCBI Taxonomy" id="179676"/>
    <lineage>
        <taxon>Eukaryota</taxon>
        <taxon>Metazoa</taxon>
        <taxon>Ecdysozoa</taxon>
        <taxon>Arthropoda</taxon>
        <taxon>Hexapoda</taxon>
        <taxon>Insecta</taxon>
        <taxon>Pterygota</taxon>
        <taxon>Neoptera</taxon>
        <taxon>Endopterygota</taxon>
        <taxon>Diptera</taxon>
        <taxon>Nematocera</taxon>
        <taxon>Chironomoidea</taxon>
        <taxon>Ceratopogonidae</taxon>
        <taxon>Ceratopogoninae</taxon>
        <taxon>Culicoides</taxon>
        <taxon>Monoculicoides</taxon>
    </lineage>
</organism>